<proteinExistence type="predicted"/>
<keyword evidence="2" id="KW-0732">Signal</keyword>
<evidence type="ECO:0000256" key="1">
    <source>
        <dbReference type="PROSITE-ProRule" id="PRU01005"/>
    </source>
</evidence>
<feature type="disulfide bond" evidence="1">
    <location>
        <begin position="132"/>
        <end position="166"/>
    </location>
</feature>
<dbReference type="SMART" id="SM00254">
    <property type="entry name" value="ShKT"/>
    <property type="match status" value="5"/>
</dbReference>
<keyword evidence="1" id="KW-1015">Disulfide bond</keyword>
<comment type="caution">
    <text evidence="1">Lacks conserved residue(s) required for the propagation of feature annotation.</text>
</comment>
<evidence type="ECO:0000313" key="4">
    <source>
        <dbReference type="Proteomes" id="UP000492821"/>
    </source>
</evidence>
<dbReference type="Proteomes" id="UP000492821">
    <property type="component" value="Unassembled WGS sequence"/>
</dbReference>
<protein>
    <submittedName>
        <fullName evidence="5">ShKT domain-containing protein</fullName>
    </submittedName>
</protein>
<keyword evidence="4" id="KW-1185">Reference proteome</keyword>
<dbReference type="Pfam" id="PF01549">
    <property type="entry name" value="ShK"/>
    <property type="match status" value="5"/>
</dbReference>
<evidence type="ECO:0000259" key="3">
    <source>
        <dbReference type="PROSITE" id="PS51670"/>
    </source>
</evidence>
<feature type="domain" description="ShKT" evidence="3">
    <location>
        <begin position="132"/>
        <end position="166"/>
    </location>
</feature>
<evidence type="ECO:0000313" key="5">
    <source>
        <dbReference type="WBParaSite" id="Pan_g7651.t1"/>
    </source>
</evidence>
<dbReference type="WBParaSite" id="Pan_g7651.t1">
    <property type="protein sequence ID" value="Pan_g7651.t1"/>
    <property type="gene ID" value="Pan_g7651"/>
</dbReference>
<accession>A0A7E4W6F4</accession>
<feature type="domain" description="ShKT" evidence="3">
    <location>
        <begin position="219"/>
        <end position="256"/>
    </location>
</feature>
<dbReference type="Gene3D" id="1.10.10.1940">
    <property type="match status" value="4"/>
</dbReference>
<feature type="signal peptide" evidence="2">
    <location>
        <begin position="1"/>
        <end position="19"/>
    </location>
</feature>
<dbReference type="PROSITE" id="PS51670">
    <property type="entry name" value="SHKT"/>
    <property type="match status" value="4"/>
</dbReference>
<reference evidence="4" key="1">
    <citation type="journal article" date="2013" name="Genetics">
        <title>The draft genome and transcriptome of Panagrellus redivivus are shaped by the harsh demands of a free-living lifestyle.</title>
        <authorList>
            <person name="Srinivasan J."/>
            <person name="Dillman A.R."/>
            <person name="Macchietto M.G."/>
            <person name="Heikkinen L."/>
            <person name="Lakso M."/>
            <person name="Fracchia K.M."/>
            <person name="Antoshechkin I."/>
            <person name="Mortazavi A."/>
            <person name="Wong G."/>
            <person name="Sternberg P.W."/>
        </authorList>
    </citation>
    <scope>NUCLEOTIDE SEQUENCE [LARGE SCALE GENOMIC DNA]</scope>
    <source>
        <strain evidence="4">MT8872</strain>
    </source>
</reference>
<feature type="domain" description="ShKT" evidence="3">
    <location>
        <begin position="90"/>
        <end position="127"/>
    </location>
</feature>
<dbReference type="PANTHER" id="PTHR21724">
    <property type="entry name" value="SHKT DOMAIN-CONTAINING PROTEIN"/>
    <property type="match status" value="1"/>
</dbReference>
<feature type="chain" id="PRO_5028897304" evidence="2">
    <location>
        <begin position="20"/>
        <end position="256"/>
    </location>
</feature>
<evidence type="ECO:0000256" key="2">
    <source>
        <dbReference type="SAM" id="SignalP"/>
    </source>
</evidence>
<dbReference type="AlphaFoldDB" id="A0A7E4W6F4"/>
<organism evidence="4 5">
    <name type="scientific">Panagrellus redivivus</name>
    <name type="common">Microworm</name>
    <dbReference type="NCBI Taxonomy" id="6233"/>
    <lineage>
        <taxon>Eukaryota</taxon>
        <taxon>Metazoa</taxon>
        <taxon>Ecdysozoa</taxon>
        <taxon>Nematoda</taxon>
        <taxon>Chromadorea</taxon>
        <taxon>Rhabditida</taxon>
        <taxon>Tylenchina</taxon>
        <taxon>Panagrolaimomorpha</taxon>
        <taxon>Panagrolaimoidea</taxon>
        <taxon>Panagrolaimidae</taxon>
        <taxon>Panagrellus</taxon>
    </lineage>
</organism>
<dbReference type="InterPro" id="IPR003582">
    <property type="entry name" value="ShKT_dom"/>
</dbReference>
<feature type="domain" description="ShKT" evidence="3">
    <location>
        <begin position="179"/>
        <end position="213"/>
    </location>
</feature>
<feature type="disulfide bond" evidence="1">
    <location>
        <begin position="179"/>
        <end position="213"/>
    </location>
</feature>
<dbReference type="PANTHER" id="PTHR21724:SF109">
    <property type="entry name" value="SHKT DOMAIN-CONTAINING PROTEIN"/>
    <property type="match status" value="1"/>
</dbReference>
<reference evidence="5" key="2">
    <citation type="submission" date="2020-10" db="UniProtKB">
        <authorList>
            <consortium name="WormBaseParasite"/>
        </authorList>
    </citation>
    <scope>IDENTIFICATION</scope>
</reference>
<sequence length="256" mass="26830">MFQSLVVAIFIAFFAGAEAQLRCQYSNGTMMPSATVCSDQLSSCAAIFGTAVTTTSTTRPANCDLEEMQDIAVQCAKTCGICCETAAYGCLDSTVSPINCTLNSRYCTNANWVSVMSTYCPATCGLCANATCADAITGCTSMAALCENIYWYSYMTTNCARTCSYCSVTSSVTTTTTSCSNIASNCAANVALCNNSVYYSLMTTNCAATCGRCSSSTSCVNANANCASWVANGFCSSSFYTTAQKRQYCASSCGLC</sequence>
<name>A0A7E4W6F4_PANRE</name>